<proteinExistence type="predicted"/>
<name>A0A1H5Z857_9RHOO</name>
<organism evidence="1 2">
    <name type="scientific">Thauera chlorobenzoica</name>
    <dbReference type="NCBI Taxonomy" id="96773"/>
    <lineage>
        <taxon>Bacteria</taxon>
        <taxon>Pseudomonadati</taxon>
        <taxon>Pseudomonadota</taxon>
        <taxon>Betaproteobacteria</taxon>
        <taxon>Rhodocyclales</taxon>
        <taxon>Zoogloeaceae</taxon>
        <taxon>Thauera</taxon>
    </lineage>
</organism>
<accession>A0A1H5Z857</accession>
<dbReference type="Gene3D" id="2.50.20.10">
    <property type="entry name" value="Lipoprotein localisation LolA/LolB/LppX"/>
    <property type="match status" value="1"/>
</dbReference>
<dbReference type="InterPro" id="IPR010752">
    <property type="entry name" value="DUF1329"/>
</dbReference>
<reference evidence="1 2" key="1">
    <citation type="submission" date="2016-12" db="EMBL/GenBank/DDBJ databases">
        <title>Complete genome sequence of Thauera chlorobenzoica, a Betaproteobacterium degrading haloaromatics anaerobically to CO2 and halides.</title>
        <authorList>
            <person name="Goris T."/>
            <person name="Mergelsberg M."/>
            <person name="Boll M."/>
        </authorList>
    </citation>
    <scope>NUCLEOTIDE SEQUENCE [LARGE SCALE GENOMIC DNA]</scope>
    <source>
        <strain evidence="1 2">3CB1</strain>
    </source>
</reference>
<dbReference type="Proteomes" id="UP000185739">
    <property type="component" value="Chromosome"/>
</dbReference>
<evidence type="ECO:0000313" key="1">
    <source>
        <dbReference type="EMBL" id="APR04358.1"/>
    </source>
</evidence>
<evidence type="ECO:0000313" key="2">
    <source>
        <dbReference type="Proteomes" id="UP000185739"/>
    </source>
</evidence>
<protein>
    <submittedName>
        <fullName evidence="1">Uncharacterized protein</fullName>
    </submittedName>
</protein>
<dbReference type="RefSeq" id="WP_075147841.1">
    <property type="nucleotide sequence ID" value="NZ_CP018839.1"/>
</dbReference>
<dbReference type="EMBL" id="CP018839">
    <property type="protein sequence ID" value="APR04358.1"/>
    <property type="molecule type" value="Genomic_DNA"/>
</dbReference>
<dbReference type="CDD" id="cd16329">
    <property type="entry name" value="LolA_like"/>
    <property type="match status" value="1"/>
</dbReference>
<gene>
    <name evidence="1" type="ORF">Tchl_1499</name>
</gene>
<dbReference type="Pfam" id="PF07044">
    <property type="entry name" value="DUF1329"/>
    <property type="match status" value="1"/>
</dbReference>
<keyword evidence="2" id="KW-1185">Reference proteome</keyword>
<dbReference type="STRING" id="96773.Tchl_1499"/>
<dbReference type="OrthoDB" id="6751304at2"/>
<dbReference type="AlphaFoldDB" id="A0A1H5Z857"/>
<sequence length="455" mass="50718">MKFFKLTALACALLAGPAAMAADAASLGKELTPLGGERAANSDGSIPAWDEGGALKPGWTYGQPRGDFFKYKDDKPLFTIDASNADKYADKLSEGQIAVMKAFKNYKLEVYPSRRYCSSPDFVQANTKANVGSAKIGADGWSLAEATVPGVPFPLPKSGIEVLWNAKMKYAGVGLDMKALWIMLSPRSSGGDWIEAGSTQAYYYPWGKKGSHKLSELPPVEYHTYFNYTSPTALAGQALIVSSYLNKTSDVFYYFPGQRRVRRMPSYSYDAPQVGFENQYTLDEPRVFNGTPDRFDWKLVGKKEMYIGYNGFGMYDPNVDRRKVVTSDGVDPKATRYELHRVWVVEATVKDGVRHVAPKRRFYFDEDSWSLMAAEDYDAQGKLWKMRESFVIPVAETGSCDNPAFVQYDLNSGRVLFDQSGMGAGKDMSWSVEADDPKFKDAFYTPDNLRAISDR</sequence>
<dbReference type="KEGG" id="tcl:Tchl_1499"/>